<gene>
    <name evidence="3" type="ORF">KSP40_PGU000741</name>
</gene>
<dbReference type="InterPro" id="IPR056594">
    <property type="entry name" value="AT5G49610-like_b-prop"/>
</dbReference>
<keyword evidence="4" id="KW-1185">Reference proteome</keyword>
<evidence type="ECO:0000259" key="2">
    <source>
        <dbReference type="Pfam" id="PF23635"/>
    </source>
</evidence>
<sequence>MSRASSSRRNRDFGFMRGWCNKPHVEVYSWRFRVFIAGLHGRSLISLEGLKCMVFCSTTNSWSKFDSNYPYKIRLSAGFNGHVFCNNSLYLLKRSDISMCHVLVLDLSAQVWSEILLPEILKKCSCGGRKTYLLEFEGSICLIHRLEARMDILVMKDYAMSNWVLIDTVSLRPILKFGDYFHSVSANSNFVILSCKQYILVYGMKNKAWRKIFPIRGGVDLRCATWEPRATSNGDCYNTDVVSKRADASDRGPSCPNAHPTKELRDSKALGAPPVLTNWGSPLQTTTRSAKSLTSRGTHSPGGHRSMEENHP</sequence>
<proteinExistence type="predicted"/>
<name>A0ABR2ML20_9ASPA</name>
<dbReference type="Pfam" id="PF23635">
    <property type="entry name" value="Beta-prop_AT5G49610-like"/>
    <property type="match status" value="1"/>
</dbReference>
<reference evidence="3 4" key="1">
    <citation type="journal article" date="2022" name="Nat. Plants">
        <title>Genomes of leafy and leafless Platanthera orchids illuminate the evolution of mycoheterotrophy.</title>
        <authorList>
            <person name="Li M.H."/>
            <person name="Liu K.W."/>
            <person name="Li Z."/>
            <person name="Lu H.C."/>
            <person name="Ye Q.L."/>
            <person name="Zhang D."/>
            <person name="Wang J.Y."/>
            <person name="Li Y.F."/>
            <person name="Zhong Z.M."/>
            <person name="Liu X."/>
            <person name="Yu X."/>
            <person name="Liu D.K."/>
            <person name="Tu X.D."/>
            <person name="Liu B."/>
            <person name="Hao Y."/>
            <person name="Liao X.Y."/>
            <person name="Jiang Y.T."/>
            <person name="Sun W.H."/>
            <person name="Chen J."/>
            <person name="Chen Y.Q."/>
            <person name="Ai Y."/>
            <person name="Zhai J.W."/>
            <person name="Wu S.S."/>
            <person name="Zhou Z."/>
            <person name="Hsiao Y.Y."/>
            <person name="Wu W.L."/>
            <person name="Chen Y.Y."/>
            <person name="Lin Y.F."/>
            <person name="Hsu J.L."/>
            <person name="Li C.Y."/>
            <person name="Wang Z.W."/>
            <person name="Zhao X."/>
            <person name="Zhong W.Y."/>
            <person name="Ma X.K."/>
            <person name="Ma L."/>
            <person name="Huang J."/>
            <person name="Chen G.Z."/>
            <person name="Huang M.Z."/>
            <person name="Huang L."/>
            <person name="Peng D.H."/>
            <person name="Luo Y.B."/>
            <person name="Zou S.Q."/>
            <person name="Chen S.P."/>
            <person name="Lan S."/>
            <person name="Tsai W.C."/>
            <person name="Van de Peer Y."/>
            <person name="Liu Z.J."/>
        </authorList>
    </citation>
    <scope>NUCLEOTIDE SEQUENCE [LARGE SCALE GENOMIC DNA]</scope>
    <source>
        <strain evidence="3">Lor288</strain>
    </source>
</reference>
<evidence type="ECO:0000313" key="3">
    <source>
        <dbReference type="EMBL" id="KAK8964771.1"/>
    </source>
</evidence>
<evidence type="ECO:0000313" key="4">
    <source>
        <dbReference type="Proteomes" id="UP001412067"/>
    </source>
</evidence>
<feature type="region of interest" description="Disordered" evidence="1">
    <location>
        <begin position="246"/>
        <end position="312"/>
    </location>
</feature>
<protein>
    <recommendedName>
        <fullName evidence="2">F-box protein AT5G49610-like beta-propeller domain-containing protein</fullName>
    </recommendedName>
</protein>
<organism evidence="3 4">
    <name type="scientific">Platanthera guangdongensis</name>
    <dbReference type="NCBI Taxonomy" id="2320717"/>
    <lineage>
        <taxon>Eukaryota</taxon>
        <taxon>Viridiplantae</taxon>
        <taxon>Streptophyta</taxon>
        <taxon>Embryophyta</taxon>
        <taxon>Tracheophyta</taxon>
        <taxon>Spermatophyta</taxon>
        <taxon>Magnoliopsida</taxon>
        <taxon>Liliopsida</taxon>
        <taxon>Asparagales</taxon>
        <taxon>Orchidaceae</taxon>
        <taxon>Orchidoideae</taxon>
        <taxon>Orchideae</taxon>
        <taxon>Orchidinae</taxon>
        <taxon>Platanthera</taxon>
    </lineage>
</organism>
<dbReference type="InterPro" id="IPR050796">
    <property type="entry name" value="SCF_F-box_component"/>
</dbReference>
<evidence type="ECO:0000256" key="1">
    <source>
        <dbReference type="SAM" id="MobiDB-lite"/>
    </source>
</evidence>
<feature type="compositionally biased region" description="Polar residues" evidence="1">
    <location>
        <begin position="278"/>
        <end position="298"/>
    </location>
</feature>
<dbReference type="Proteomes" id="UP001412067">
    <property type="component" value="Unassembled WGS sequence"/>
</dbReference>
<dbReference type="EMBL" id="JBBWWR010000006">
    <property type="protein sequence ID" value="KAK8964771.1"/>
    <property type="molecule type" value="Genomic_DNA"/>
</dbReference>
<comment type="caution">
    <text evidence="3">The sequence shown here is derived from an EMBL/GenBank/DDBJ whole genome shotgun (WGS) entry which is preliminary data.</text>
</comment>
<dbReference type="PANTHER" id="PTHR31672">
    <property type="entry name" value="BNACNNG10540D PROTEIN"/>
    <property type="match status" value="1"/>
</dbReference>
<feature type="domain" description="F-box protein AT5G49610-like beta-propeller" evidence="2">
    <location>
        <begin position="80"/>
        <end position="213"/>
    </location>
</feature>
<accession>A0ABR2ML20</accession>
<dbReference type="PANTHER" id="PTHR31672:SF2">
    <property type="entry name" value="F-BOX DOMAIN-CONTAINING PROTEIN"/>
    <property type="match status" value="1"/>
</dbReference>